<accession>A0A3B4T8R3</accession>
<dbReference type="CDD" id="cd00104">
    <property type="entry name" value="KAZAL_FS"/>
    <property type="match status" value="1"/>
</dbReference>
<dbReference type="InterPro" id="IPR002350">
    <property type="entry name" value="Kazal_dom"/>
</dbReference>
<feature type="domain" description="Kazal-like" evidence="2">
    <location>
        <begin position="39"/>
        <end position="84"/>
    </location>
</feature>
<organism evidence="3 4">
    <name type="scientific">Seriola dumerili</name>
    <name type="common">Greater amberjack</name>
    <name type="synonym">Caranx dumerili</name>
    <dbReference type="NCBI Taxonomy" id="41447"/>
    <lineage>
        <taxon>Eukaryota</taxon>
        <taxon>Metazoa</taxon>
        <taxon>Chordata</taxon>
        <taxon>Craniata</taxon>
        <taxon>Vertebrata</taxon>
        <taxon>Euteleostomi</taxon>
        <taxon>Actinopterygii</taxon>
        <taxon>Neopterygii</taxon>
        <taxon>Teleostei</taxon>
        <taxon>Neoteleostei</taxon>
        <taxon>Acanthomorphata</taxon>
        <taxon>Carangaria</taxon>
        <taxon>Carangiformes</taxon>
        <taxon>Carangidae</taxon>
        <taxon>Seriola</taxon>
    </lineage>
</organism>
<sequence>TASFGSKQAILFVITLLAHLSTMCRVETLTRNTLIFGLPESCPPGSEPLCASDGETYSSECAMTAKGMQKGIKLRKIHAGQCRRLGKEKALWVFGKGSGCGSR</sequence>
<keyword evidence="4" id="KW-1185">Reference proteome</keyword>
<dbReference type="OMA" id="FAQADSC"/>
<evidence type="ECO:0000256" key="1">
    <source>
        <dbReference type="SAM" id="SignalP"/>
    </source>
</evidence>
<proteinExistence type="predicted"/>
<dbReference type="SMART" id="SM00280">
    <property type="entry name" value="KAZAL"/>
    <property type="match status" value="1"/>
</dbReference>
<dbReference type="AlphaFoldDB" id="A0A3B4T8R3"/>
<dbReference type="GeneTree" id="ENSGT00940000179415"/>
<dbReference type="Proteomes" id="UP000261420">
    <property type="component" value="Unplaced"/>
</dbReference>
<dbReference type="Pfam" id="PF00050">
    <property type="entry name" value="Kazal_1"/>
    <property type="match status" value="1"/>
</dbReference>
<feature type="chain" id="PRO_5017317788" description="Kazal-like domain-containing protein" evidence="1">
    <location>
        <begin position="24"/>
        <end position="103"/>
    </location>
</feature>
<dbReference type="Gene3D" id="3.30.60.30">
    <property type="match status" value="1"/>
</dbReference>
<reference evidence="3" key="1">
    <citation type="submission" date="2025-08" db="UniProtKB">
        <authorList>
            <consortium name="Ensembl"/>
        </authorList>
    </citation>
    <scope>IDENTIFICATION</scope>
</reference>
<dbReference type="InterPro" id="IPR036058">
    <property type="entry name" value="Kazal_dom_sf"/>
</dbReference>
<dbReference type="STRING" id="41447.ENSSDUP00000002486"/>
<name>A0A3B4T8R3_SERDU</name>
<keyword evidence="1" id="KW-0732">Signal</keyword>
<evidence type="ECO:0000313" key="4">
    <source>
        <dbReference type="Proteomes" id="UP000261420"/>
    </source>
</evidence>
<dbReference type="PROSITE" id="PS51465">
    <property type="entry name" value="KAZAL_2"/>
    <property type="match status" value="1"/>
</dbReference>
<reference evidence="3" key="2">
    <citation type="submission" date="2025-09" db="UniProtKB">
        <authorList>
            <consortium name="Ensembl"/>
        </authorList>
    </citation>
    <scope>IDENTIFICATION</scope>
</reference>
<feature type="signal peptide" evidence="1">
    <location>
        <begin position="1"/>
        <end position="23"/>
    </location>
</feature>
<protein>
    <recommendedName>
        <fullName evidence="2">Kazal-like domain-containing protein</fullName>
    </recommendedName>
</protein>
<evidence type="ECO:0000259" key="2">
    <source>
        <dbReference type="PROSITE" id="PS51465"/>
    </source>
</evidence>
<dbReference type="Ensembl" id="ENSSDUT00000002556.1">
    <property type="protein sequence ID" value="ENSSDUP00000002486.1"/>
    <property type="gene ID" value="ENSSDUG00000001928.1"/>
</dbReference>
<evidence type="ECO:0000313" key="3">
    <source>
        <dbReference type="Ensembl" id="ENSSDUP00000002486.1"/>
    </source>
</evidence>
<dbReference type="SUPFAM" id="SSF100895">
    <property type="entry name" value="Kazal-type serine protease inhibitors"/>
    <property type="match status" value="1"/>
</dbReference>